<comment type="cofactor">
    <cofactor evidence="1">
        <name>Zn(2+)</name>
        <dbReference type="ChEBI" id="CHEBI:29105"/>
    </cofactor>
</comment>
<comment type="caution">
    <text evidence="11">The sequence shown here is derived from an EMBL/GenBank/DDBJ whole genome shotgun (WGS) entry which is preliminary data.</text>
</comment>
<evidence type="ECO:0000313" key="11">
    <source>
        <dbReference type="EMBL" id="KAF4947569.1"/>
    </source>
</evidence>
<organism evidence="11 12">
    <name type="scientific">Fusarium gaditjirri</name>
    <dbReference type="NCBI Taxonomy" id="282569"/>
    <lineage>
        <taxon>Eukaryota</taxon>
        <taxon>Fungi</taxon>
        <taxon>Dikarya</taxon>
        <taxon>Ascomycota</taxon>
        <taxon>Pezizomycotina</taxon>
        <taxon>Sordariomycetes</taxon>
        <taxon>Hypocreomycetidae</taxon>
        <taxon>Hypocreales</taxon>
        <taxon>Nectriaceae</taxon>
        <taxon>Fusarium</taxon>
        <taxon>Fusarium nisikadoi species complex</taxon>
    </lineage>
</organism>
<dbReference type="GO" id="GO:0046872">
    <property type="term" value="F:metal ion binding"/>
    <property type="evidence" value="ECO:0007669"/>
    <property type="project" value="UniProtKB-KW"/>
</dbReference>
<comment type="subcellular location">
    <subcellularLocation>
        <location evidence="2">Secreted</location>
    </subcellularLocation>
</comment>
<name>A0A8H4WRV8_9HYPO</name>
<dbReference type="OrthoDB" id="7202371at2759"/>
<evidence type="ECO:0000256" key="2">
    <source>
        <dbReference type="ARBA" id="ARBA00004613"/>
    </source>
</evidence>
<keyword evidence="6" id="KW-0479">Metal-binding</keyword>
<evidence type="ECO:0000256" key="1">
    <source>
        <dbReference type="ARBA" id="ARBA00001947"/>
    </source>
</evidence>
<dbReference type="AlphaFoldDB" id="A0A8H4WRV8"/>
<evidence type="ECO:0000256" key="6">
    <source>
        <dbReference type="ARBA" id="ARBA00022723"/>
    </source>
</evidence>
<evidence type="ECO:0000259" key="10">
    <source>
        <dbReference type="Pfam" id="PF00962"/>
    </source>
</evidence>
<dbReference type="InterPro" id="IPR032466">
    <property type="entry name" value="Metal_Hydrolase"/>
</dbReference>
<evidence type="ECO:0000313" key="12">
    <source>
        <dbReference type="Proteomes" id="UP000604273"/>
    </source>
</evidence>
<protein>
    <recommendedName>
        <fullName evidence="4">adenosine deaminase</fullName>
        <ecNumber evidence="4">3.5.4.4</ecNumber>
    </recommendedName>
</protein>
<dbReference type="Pfam" id="PF00962">
    <property type="entry name" value="A_deaminase"/>
    <property type="match status" value="1"/>
</dbReference>
<dbReference type="SUPFAM" id="SSF51556">
    <property type="entry name" value="Metallo-dependent hydrolases"/>
    <property type="match status" value="1"/>
</dbReference>
<evidence type="ECO:0000256" key="9">
    <source>
        <dbReference type="ARBA" id="ARBA00047764"/>
    </source>
</evidence>
<feature type="domain" description="Adenosine deaminase" evidence="10">
    <location>
        <begin position="213"/>
        <end position="515"/>
    </location>
</feature>
<dbReference type="GO" id="GO:0005576">
    <property type="term" value="C:extracellular region"/>
    <property type="evidence" value="ECO:0007669"/>
    <property type="project" value="UniProtKB-SubCell"/>
</dbReference>
<dbReference type="PANTHER" id="PTHR11409">
    <property type="entry name" value="ADENOSINE DEAMINASE"/>
    <property type="match status" value="1"/>
</dbReference>
<dbReference type="InterPro" id="IPR006330">
    <property type="entry name" value="Ado/ade_deaminase"/>
</dbReference>
<reference evidence="11" key="2">
    <citation type="submission" date="2020-05" db="EMBL/GenBank/DDBJ databases">
        <authorList>
            <person name="Kim H.-S."/>
            <person name="Proctor R.H."/>
            <person name="Brown D.W."/>
        </authorList>
    </citation>
    <scope>NUCLEOTIDE SEQUENCE</scope>
    <source>
        <strain evidence="11">NRRL 45417</strain>
    </source>
</reference>
<dbReference type="InterPro" id="IPR001365">
    <property type="entry name" value="A_deaminase_dom"/>
</dbReference>
<comment type="catalytic activity">
    <reaction evidence="9">
        <text>adenosine + H2O + H(+) = inosine + NH4(+)</text>
        <dbReference type="Rhea" id="RHEA:24408"/>
        <dbReference type="ChEBI" id="CHEBI:15377"/>
        <dbReference type="ChEBI" id="CHEBI:15378"/>
        <dbReference type="ChEBI" id="CHEBI:16335"/>
        <dbReference type="ChEBI" id="CHEBI:17596"/>
        <dbReference type="ChEBI" id="CHEBI:28938"/>
        <dbReference type="EC" id="3.5.4.4"/>
    </reaction>
</comment>
<evidence type="ECO:0000256" key="3">
    <source>
        <dbReference type="ARBA" id="ARBA00006083"/>
    </source>
</evidence>
<keyword evidence="8" id="KW-0378">Hydrolase</keyword>
<proteinExistence type="inferred from homology"/>
<dbReference type="Gene3D" id="3.20.20.140">
    <property type="entry name" value="Metal-dependent hydrolases"/>
    <property type="match status" value="1"/>
</dbReference>
<keyword evidence="7" id="KW-0732">Signal</keyword>
<dbReference type="EMBL" id="JABFAI010000284">
    <property type="protein sequence ID" value="KAF4947569.1"/>
    <property type="molecule type" value="Genomic_DNA"/>
</dbReference>
<dbReference type="GO" id="GO:0046103">
    <property type="term" value="P:inosine biosynthetic process"/>
    <property type="evidence" value="ECO:0007669"/>
    <property type="project" value="TreeGrafter"/>
</dbReference>
<dbReference type="GO" id="GO:0004000">
    <property type="term" value="F:adenosine deaminase activity"/>
    <property type="evidence" value="ECO:0007669"/>
    <property type="project" value="TreeGrafter"/>
</dbReference>
<sequence>MATPSFPLPDGFASVDDYFEARRSLISAERSLGYERKAKVSDLEAQAQEIVDRLKKWEECNHHGVLPDGSGCEAGHRFLLGQSGIESSKLFQIAQKAPKGNLLHCHFDCILPPQGMLEDARKQNNLHISCDCPLTSKGFFAYGLPQFCVLPKDKHVPLSDTTNLFSMTYVAGSWMKYSDFLRLFPGGSVRAEEWLAKKMVIGSEEAYHLEQTVNGIWREFIRSVLVMRSLLCYKTAYKEHFRRILWRFAQDGISYAEIRLAMNYDFVIKSDDGTKDYGHAGIVQLLADILRDELPKIKATGLTFYGVKFIYACLRSIPKEAMKWCMDTCIELKQQFPDLICGFDLQGQEDAGQTLSYWIPELLDMRARIDKLGLDLPFIFHAGETLDHGGDTDTNLFDAILLGTKRIGHGFSIIKHPLLMQLCKEKNIAIETCPISNEVLGLCPTTKTHHLPILLSNCVPCTINSDDPGSWGASVLSHDFYQALMGTNNLSIPGLRVIAEWSIEHSCMSSNMKENACKDFQERWIVFCQWIIDTYGQQ</sequence>
<reference evidence="11" key="1">
    <citation type="journal article" date="2020" name="BMC Genomics">
        <title>Correction to: Identification and distribution of gene clusters required for synthesis of sphingolipid metabolism inhibitors in diverse species of the filamentous fungus Fusarium.</title>
        <authorList>
            <person name="Kim H.S."/>
            <person name="Lohmar J.M."/>
            <person name="Busman M."/>
            <person name="Brown D.W."/>
            <person name="Naumann T.A."/>
            <person name="Divon H.H."/>
            <person name="Lysoe E."/>
            <person name="Uhlig S."/>
            <person name="Proctor R.H."/>
        </authorList>
    </citation>
    <scope>NUCLEOTIDE SEQUENCE</scope>
    <source>
        <strain evidence="11">NRRL 45417</strain>
    </source>
</reference>
<dbReference type="FunFam" id="3.20.20.140:FF:000017">
    <property type="entry name" value="Adenosine deaminase 2"/>
    <property type="match status" value="1"/>
</dbReference>
<dbReference type="PANTHER" id="PTHR11409:SF37">
    <property type="entry name" value="ADENOSINE DEAMINASE DOMAIN-CONTAINING PROTEIN"/>
    <property type="match status" value="1"/>
</dbReference>
<evidence type="ECO:0000256" key="5">
    <source>
        <dbReference type="ARBA" id="ARBA00022525"/>
    </source>
</evidence>
<comment type="similarity">
    <text evidence="3">Belongs to the metallo-dependent hydrolases superfamily. Adenosine and AMP deaminases family. ADGF subfamily.</text>
</comment>
<dbReference type="EC" id="3.5.4.4" evidence="4"/>
<dbReference type="GO" id="GO:0006154">
    <property type="term" value="P:adenosine catabolic process"/>
    <property type="evidence" value="ECO:0007669"/>
    <property type="project" value="TreeGrafter"/>
</dbReference>
<keyword evidence="5" id="KW-0964">Secreted</keyword>
<evidence type="ECO:0000256" key="7">
    <source>
        <dbReference type="ARBA" id="ARBA00022729"/>
    </source>
</evidence>
<evidence type="ECO:0000256" key="8">
    <source>
        <dbReference type="ARBA" id="ARBA00022801"/>
    </source>
</evidence>
<gene>
    <name evidence="11" type="ORF">FGADI_10300</name>
</gene>
<dbReference type="Proteomes" id="UP000604273">
    <property type="component" value="Unassembled WGS sequence"/>
</dbReference>
<accession>A0A8H4WRV8</accession>
<evidence type="ECO:0000256" key="4">
    <source>
        <dbReference type="ARBA" id="ARBA00012784"/>
    </source>
</evidence>
<keyword evidence="12" id="KW-1185">Reference proteome</keyword>